<dbReference type="OrthoDB" id="9815829at2"/>
<evidence type="ECO:0000259" key="1">
    <source>
        <dbReference type="Pfam" id="PF00535"/>
    </source>
</evidence>
<keyword evidence="2" id="KW-0808">Transferase</keyword>
<dbReference type="GO" id="GO:0016758">
    <property type="term" value="F:hexosyltransferase activity"/>
    <property type="evidence" value="ECO:0007669"/>
    <property type="project" value="UniProtKB-ARBA"/>
</dbReference>
<dbReference type="PANTHER" id="PTHR22916:SF3">
    <property type="entry name" value="UDP-GLCNAC:BETAGAL BETA-1,3-N-ACETYLGLUCOSAMINYLTRANSFERASE-LIKE PROTEIN 1"/>
    <property type="match status" value="1"/>
</dbReference>
<dbReference type="InterPro" id="IPR001173">
    <property type="entry name" value="Glyco_trans_2-like"/>
</dbReference>
<reference evidence="2 3" key="1">
    <citation type="submission" date="2016-10" db="EMBL/GenBank/DDBJ databases">
        <authorList>
            <person name="de Groot N.N."/>
        </authorList>
    </citation>
    <scope>NUCLEOTIDE SEQUENCE [LARGE SCALE GENOMIC DNA]</scope>
    <source>
        <strain evidence="2 3">AB35.6</strain>
    </source>
</reference>
<accession>A0A1H4RV03</accession>
<dbReference type="Pfam" id="PF00535">
    <property type="entry name" value="Glycos_transf_2"/>
    <property type="match status" value="1"/>
</dbReference>
<dbReference type="InterPro" id="IPR029044">
    <property type="entry name" value="Nucleotide-diphossugar_trans"/>
</dbReference>
<protein>
    <submittedName>
        <fullName evidence="2">Glycosyl transferase family 2</fullName>
    </submittedName>
</protein>
<gene>
    <name evidence="2" type="ORF">SAMN05443244_3262</name>
</gene>
<feature type="domain" description="Glycosyltransferase 2-like" evidence="1">
    <location>
        <begin position="9"/>
        <end position="138"/>
    </location>
</feature>
<dbReference type="CDD" id="cd00761">
    <property type="entry name" value="Glyco_tranf_GTA_type"/>
    <property type="match status" value="1"/>
</dbReference>
<sequence>MSEHRPLLTIAIPTFNRAVFLQELLELLVPQLENVADIELIVCNNASTDSTTEVVDAYLPAGDQRFRRIVNESNIGSDANFVKCFREARGKYFWLFGDDDIIRPGAIACIMGHLRSGEYDLVYFEPHGFLQDWREEFAPVSDGRTFQVFRSGRSMALIMGTMVAFITATLVNRDRALQVIEEQPEDFIGTALVHLSWLFPLLANHRQSLCLWERWVTGRSMNSMFNVVEIFGRRFGQIARRLLRRRPQLARIFINGTLRGWFPSMILEMRAYQLKNDNYGLSETEIGMKQLFWKNPRFWLFVYPALKLPLPIASRVLAAQQRLEVVTTTILRPGKLVTKIQRMVRQRRANASR</sequence>
<dbReference type="PANTHER" id="PTHR22916">
    <property type="entry name" value="GLYCOSYLTRANSFERASE"/>
    <property type="match status" value="1"/>
</dbReference>
<evidence type="ECO:0000313" key="2">
    <source>
        <dbReference type="EMBL" id="SEC35730.1"/>
    </source>
</evidence>
<dbReference type="SUPFAM" id="SSF53448">
    <property type="entry name" value="Nucleotide-diphospho-sugar transferases"/>
    <property type="match status" value="1"/>
</dbReference>
<proteinExistence type="predicted"/>
<organism evidence="2 3">
    <name type="scientific">Terriglobus roseus</name>
    <dbReference type="NCBI Taxonomy" id="392734"/>
    <lineage>
        <taxon>Bacteria</taxon>
        <taxon>Pseudomonadati</taxon>
        <taxon>Acidobacteriota</taxon>
        <taxon>Terriglobia</taxon>
        <taxon>Terriglobales</taxon>
        <taxon>Acidobacteriaceae</taxon>
        <taxon>Terriglobus</taxon>
    </lineage>
</organism>
<dbReference type="EMBL" id="FNSD01000001">
    <property type="protein sequence ID" value="SEC35730.1"/>
    <property type="molecule type" value="Genomic_DNA"/>
</dbReference>
<dbReference type="RefSeq" id="WP_074655061.1">
    <property type="nucleotide sequence ID" value="NZ_FNSD01000001.1"/>
</dbReference>
<evidence type="ECO:0000313" key="3">
    <source>
        <dbReference type="Proteomes" id="UP000182409"/>
    </source>
</evidence>
<dbReference type="Gene3D" id="3.90.550.10">
    <property type="entry name" value="Spore Coat Polysaccharide Biosynthesis Protein SpsA, Chain A"/>
    <property type="match status" value="1"/>
</dbReference>
<name>A0A1H4RV03_9BACT</name>
<dbReference type="Proteomes" id="UP000182409">
    <property type="component" value="Unassembled WGS sequence"/>
</dbReference>
<dbReference type="AlphaFoldDB" id="A0A1H4RV03"/>